<organism evidence="8 9">
    <name type="scientific">Priapulus caudatus</name>
    <name type="common">Priapulid worm</name>
    <dbReference type="NCBI Taxonomy" id="37621"/>
    <lineage>
        <taxon>Eukaryota</taxon>
        <taxon>Metazoa</taxon>
        <taxon>Ecdysozoa</taxon>
        <taxon>Scalidophora</taxon>
        <taxon>Priapulida</taxon>
        <taxon>Priapulimorpha</taxon>
        <taxon>Priapulimorphida</taxon>
        <taxon>Priapulidae</taxon>
        <taxon>Priapulus</taxon>
    </lineage>
</organism>
<protein>
    <submittedName>
        <fullName evidence="9">Hatching enzyme-like</fullName>
    </submittedName>
</protein>
<feature type="domain" description="Peptidase metallopeptidase" evidence="7">
    <location>
        <begin position="1"/>
        <end position="112"/>
    </location>
</feature>
<dbReference type="PANTHER" id="PTHR10201">
    <property type="entry name" value="MATRIX METALLOPROTEINASE"/>
    <property type="match status" value="1"/>
</dbReference>
<evidence type="ECO:0000256" key="3">
    <source>
        <dbReference type="ARBA" id="ARBA00022723"/>
    </source>
</evidence>
<name>A0ABM1F1Z1_PRICU</name>
<gene>
    <name evidence="9" type="primary">LOC106818255</name>
</gene>
<dbReference type="SMART" id="SM00235">
    <property type="entry name" value="ZnMc"/>
    <property type="match status" value="1"/>
</dbReference>
<keyword evidence="6" id="KW-0482">Metalloprotease</keyword>
<keyword evidence="4" id="KW-0378">Hydrolase</keyword>
<dbReference type="InterPro" id="IPR001818">
    <property type="entry name" value="Pept_M10_metallopeptidase"/>
</dbReference>
<evidence type="ECO:0000259" key="7">
    <source>
        <dbReference type="SMART" id="SM00235"/>
    </source>
</evidence>
<evidence type="ECO:0000256" key="6">
    <source>
        <dbReference type="ARBA" id="ARBA00023049"/>
    </source>
</evidence>
<evidence type="ECO:0000256" key="1">
    <source>
        <dbReference type="ARBA" id="ARBA00010370"/>
    </source>
</evidence>
<dbReference type="RefSeq" id="XP_014678462.1">
    <property type="nucleotide sequence ID" value="XM_014822976.1"/>
</dbReference>
<keyword evidence="8" id="KW-1185">Reference proteome</keyword>
<evidence type="ECO:0000313" key="9">
    <source>
        <dbReference type="RefSeq" id="XP_014678462.1"/>
    </source>
</evidence>
<dbReference type="Gene3D" id="3.40.390.10">
    <property type="entry name" value="Collagenase (Catalytic Domain)"/>
    <property type="match status" value="1"/>
</dbReference>
<dbReference type="PANTHER" id="PTHR10201:SF323">
    <property type="entry name" value="MATRIX METALLOPROTEINASE-21"/>
    <property type="match status" value="1"/>
</dbReference>
<dbReference type="InterPro" id="IPR021190">
    <property type="entry name" value="Pept_M10A"/>
</dbReference>
<dbReference type="Pfam" id="PF00413">
    <property type="entry name" value="Peptidase_M10"/>
    <property type="match status" value="1"/>
</dbReference>
<evidence type="ECO:0000256" key="5">
    <source>
        <dbReference type="ARBA" id="ARBA00022833"/>
    </source>
</evidence>
<evidence type="ECO:0000256" key="4">
    <source>
        <dbReference type="ARBA" id="ARBA00022801"/>
    </source>
</evidence>
<evidence type="ECO:0000313" key="8">
    <source>
        <dbReference type="Proteomes" id="UP000695022"/>
    </source>
</evidence>
<proteinExistence type="inferred from homology"/>
<sequence>SEADVKLAFVKRDHGDGFPFDGKGGKYAHAFFPEADAAYQGRIHFDLDDAWNSTSFPGSALFHMLLHETGHALGLNHSRVRDSVMYPYIRRQHNAEVLLEEDVVRIRRMYSSECDAMTTTTTTTTTTAAPSFGDWRSTTPAQLVYRPAQPIRARAAPVFYLCYERRCDIFGRCGWVRYSCSLSRMPRNIIYGR</sequence>
<keyword evidence="5" id="KW-0862">Zinc</keyword>
<dbReference type="InterPro" id="IPR024079">
    <property type="entry name" value="MetalloPept_cat_dom_sf"/>
</dbReference>
<dbReference type="SUPFAM" id="SSF55486">
    <property type="entry name" value="Metalloproteases ('zincins'), catalytic domain"/>
    <property type="match status" value="1"/>
</dbReference>
<dbReference type="InterPro" id="IPR006026">
    <property type="entry name" value="Peptidase_Metallo"/>
</dbReference>
<keyword evidence="2" id="KW-0645">Protease</keyword>
<reference evidence="9" key="1">
    <citation type="submission" date="2025-08" db="UniProtKB">
        <authorList>
            <consortium name="RefSeq"/>
        </authorList>
    </citation>
    <scope>IDENTIFICATION</scope>
</reference>
<evidence type="ECO:0000256" key="2">
    <source>
        <dbReference type="ARBA" id="ARBA00022670"/>
    </source>
</evidence>
<dbReference type="PRINTS" id="PR00138">
    <property type="entry name" value="MATRIXIN"/>
</dbReference>
<keyword evidence="3" id="KW-0479">Metal-binding</keyword>
<feature type="non-terminal residue" evidence="9">
    <location>
        <position position="1"/>
    </location>
</feature>
<accession>A0ABM1F1Z1</accession>
<dbReference type="GeneID" id="106818255"/>
<comment type="similarity">
    <text evidence="1">Belongs to the peptidase M10A family.</text>
</comment>
<dbReference type="Proteomes" id="UP000695022">
    <property type="component" value="Unplaced"/>
</dbReference>